<dbReference type="Pfam" id="PF00535">
    <property type="entry name" value="Glycos_transf_2"/>
    <property type="match status" value="1"/>
</dbReference>
<proteinExistence type="predicted"/>
<name>D1W2F0_9BACT</name>
<organism evidence="4 5">
    <name type="scientific">Hoylesella buccalis ATCC 35310</name>
    <dbReference type="NCBI Taxonomy" id="679190"/>
    <lineage>
        <taxon>Bacteria</taxon>
        <taxon>Pseudomonadati</taxon>
        <taxon>Bacteroidota</taxon>
        <taxon>Bacteroidia</taxon>
        <taxon>Bacteroidales</taxon>
        <taxon>Prevotellaceae</taxon>
        <taxon>Hoylesella</taxon>
    </lineage>
</organism>
<evidence type="ECO:0000256" key="1">
    <source>
        <dbReference type="ARBA" id="ARBA00022676"/>
    </source>
</evidence>
<feature type="domain" description="Glycosyltransferase 2-like" evidence="3">
    <location>
        <begin position="6"/>
        <end position="144"/>
    </location>
</feature>
<sequence length="324" mass="38612">MDYKISIIVPIYGVEKYIERCARTLFEQTLEDIEYIFVNDCTKDRSMEILTSIIKDYPKRREHIRIINSEENRGSAETRNKGIKHARGEYFTICDSDDWVDKSAYETMYTKGANENADIVVCDLYYAYDNKLERKKGMINSMHDKFITDMFYQRIPWSSWNKLFKRTLLSNTILYPSESMGEDFALTMQLAYFSKKNCYVEQPLYFYYQHEQSMVKMKGDTVVFNKFVQASINLELIVDFYKRTELYKSINGAMAHTCYHTKSLILPLVSKKKYYHIWKNYYPNIEWKILLDNNNSKKDRIKCLLILLRIYPWISNCLGLTKCK</sequence>
<comment type="caution">
    <text evidence="4">The sequence shown here is derived from an EMBL/GenBank/DDBJ whole genome shotgun (WGS) entry which is preliminary data.</text>
</comment>
<evidence type="ECO:0000259" key="3">
    <source>
        <dbReference type="Pfam" id="PF00535"/>
    </source>
</evidence>
<keyword evidence="2 4" id="KW-0808">Transferase</keyword>
<dbReference type="InterPro" id="IPR029044">
    <property type="entry name" value="Nucleotide-diphossugar_trans"/>
</dbReference>
<dbReference type="InterPro" id="IPR001173">
    <property type="entry name" value="Glyco_trans_2-like"/>
</dbReference>
<dbReference type="PANTHER" id="PTHR22916:SF51">
    <property type="entry name" value="GLYCOSYLTRANSFERASE EPSH-RELATED"/>
    <property type="match status" value="1"/>
</dbReference>
<keyword evidence="5" id="KW-1185">Reference proteome</keyword>
<evidence type="ECO:0000256" key="2">
    <source>
        <dbReference type="ARBA" id="ARBA00022679"/>
    </source>
</evidence>
<keyword evidence="1 4" id="KW-0328">Glycosyltransferase</keyword>
<dbReference type="Gene3D" id="3.90.550.10">
    <property type="entry name" value="Spore Coat Polysaccharide Biosynthesis Protein SpsA, Chain A"/>
    <property type="match status" value="1"/>
</dbReference>
<evidence type="ECO:0000313" key="5">
    <source>
        <dbReference type="Proteomes" id="UP000005283"/>
    </source>
</evidence>
<dbReference type="CDD" id="cd00761">
    <property type="entry name" value="Glyco_tranf_GTA_type"/>
    <property type="match status" value="1"/>
</dbReference>
<evidence type="ECO:0000313" key="4">
    <source>
        <dbReference type="EMBL" id="EFA93280.1"/>
    </source>
</evidence>
<dbReference type="STRING" id="679190.HMPREF0650_0848"/>
<protein>
    <submittedName>
        <fullName evidence="4">Glycosyltransferase, group 2 family protein</fullName>
        <ecNumber evidence="4">2.4.-.-</ecNumber>
    </submittedName>
</protein>
<dbReference type="RefSeq" id="WP_004347341.1">
    <property type="nucleotide sequence ID" value="NZ_ADEG01000002.1"/>
</dbReference>
<dbReference type="EMBL" id="ADEG01000002">
    <property type="protein sequence ID" value="EFA93280.1"/>
    <property type="molecule type" value="Genomic_DNA"/>
</dbReference>
<dbReference type="eggNOG" id="COG1216">
    <property type="taxonomic scope" value="Bacteria"/>
</dbReference>
<dbReference type="Proteomes" id="UP000005283">
    <property type="component" value="Unassembled WGS sequence"/>
</dbReference>
<dbReference type="PANTHER" id="PTHR22916">
    <property type="entry name" value="GLYCOSYLTRANSFERASE"/>
    <property type="match status" value="1"/>
</dbReference>
<reference evidence="4 5" key="1">
    <citation type="submission" date="2009-12" db="EMBL/GenBank/DDBJ databases">
        <title>Genome Sequence of Prevotella buccalis ATCC 35310.</title>
        <authorList>
            <person name="Durkin A.S."/>
            <person name="Madupu R."/>
            <person name="Torralba M."/>
            <person name="Methe B."/>
            <person name="Sutton G."/>
            <person name="Strausberg R.L."/>
            <person name="Nelson K.E."/>
        </authorList>
    </citation>
    <scope>NUCLEOTIDE SEQUENCE [LARGE SCALE GENOMIC DNA]</scope>
    <source>
        <strain evidence="4 5">ATCC 35310</strain>
    </source>
</reference>
<gene>
    <name evidence="4" type="ORF">HMPREF0650_0848</name>
</gene>
<dbReference type="AlphaFoldDB" id="D1W2F0"/>
<dbReference type="SUPFAM" id="SSF53448">
    <property type="entry name" value="Nucleotide-diphospho-sugar transferases"/>
    <property type="match status" value="1"/>
</dbReference>
<dbReference type="GO" id="GO:0016758">
    <property type="term" value="F:hexosyltransferase activity"/>
    <property type="evidence" value="ECO:0007669"/>
    <property type="project" value="UniProtKB-ARBA"/>
</dbReference>
<dbReference type="EC" id="2.4.-.-" evidence="4"/>
<accession>D1W2F0</accession>